<evidence type="ECO:0000313" key="8">
    <source>
        <dbReference type="Proteomes" id="UP000619238"/>
    </source>
</evidence>
<dbReference type="InterPro" id="IPR007627">
    <property type="entry name" value="RNA_pol_sigma70_r2"/>
</dbReference>
<comment type="similarity">
    <text evidence="1">Belongs to the sigma-70 factor family. ECF subfamily.</text>
</comment>
<evidence type="ECO:0000256" key="2">
    <source>
        <dbReference type="ARBA" id="ARBA00023015"/>
    </source>
</evidence>
<dbReference type="EMBL" id="JACGWS010000003">
    <property type="protein sequence ID" value="MBC8754321.1"/>
    <property type="molecule type" value="Genomic_DNA"/>
</dbReference>
<gene>
    <name evidence="7" type="ORF">H2O64_06535</name>
</gene>
<dbReference type="PANTHER" id="PTHR43133:SF46">
    <property type="entry name" value="RNA POLYMERASE SIGMA-70 FACTOR ECF SUBFAMILY"/>
    <property type="match status" value="1"/>
</dbReference>
<dbReference type="SUPFAM" id="SSF88659">
    <property type="entry name" value="Sigma3 and sigma4 domains of RNA polymerase sigma factors"/>
    <property type="match status" value="1"/>
</dbReference>
<evidence type="ECO:0000259" key="6">
    <source>
        <dbReference type="Pfam" id="PF08281"/>
    </source>
</evidence>
<dbReference type="Pfam" id="PF04542">
    <property type="entry name" value="Sigma70_r2"/>
    <property type="match status" value="1"/>
</dbReference>
<keyword evidence="3" id="KW-0731">Sigma factor</keyword>
<keyword evidence="4" id="KW-0804">Transcription</keyword>
<dbReference type="Pfam" id="PF08281">
    <property type="entry name" value="Sigma70_r4_2"/>
    <property type="match status" value="1"/>
</dbReference>
<dbReference type="InterPro" id="IPR039425">
    <property type="entry name" value="RNA_pol_sigma-70-like"/>
</dbReference>
<dbReference type="CDD" id="cd06171">
    <property type="entry name" value="Sigma70_r4"/>
    <property type="match status" value="1"/>
</dbReference>
<dbReference type="InterPro" id="IPR013325">
    <property type="entry name" value="RNA_pol_sigma_r2"/>
</dbReference>
<dbReference type="Gene3D" id="1.10.10.10">
    <property type="entry name" value="Winged helix-like DNA-binding domain superfamily/Winged helix DNA-binding domain"/>
    <property type="match status" value="1"/>
</dbReference>
<proteinExistence type="inferred from homology"/>
<comment type="caution">
    <text evidence="7">The sequence shown here is derived from an EMBL/GenBank/DDBJ whole genome shotgun (WGS) entry which is preliminary data.</text>
</comment>
<dbReference type="Gene3D" id="1.10.1740.10">
    <property type="match status" value="1"/>
</dbReference>
<dbReference type="NCBIfam" id="TIGR02937">
    <property type="entry name" value="sigma70-ECF"/>
    <property type="match status" value="1"/>
</dbReference>
<feature type="domain" description="RNA polymerase sigma factor 70 region 4 type 2" evidence="6">
    <location>
        <begin position="110"/>
        <end position="162"/>
    </location>
</feature>
<dbReference type="Proteomes" id="UP000619238">
    <property type="component" value="Unassembled WGS sequence"/>
</dbReference>
<dbReference type="SUPFAM" id="SSF88946">
    <property type="entry name" value="Sigma2 domain of RNA polymerase sigma factors"/>
    <property type="match status" value="1"/>
</dbReference>
<dbReference type="RefSeq" id="WP_187561364.1">
    <property type="nucleotide sequence ID" value="NZ_JACGWS010000003.1"/>
</dbReference>
<sequence length="169" mass="19835">MKPKKSVCEAKNFDAIFKQHSRTLRNYIFYKCGDSDLAEDLVQEAYIKLWNNCKKIPFANALFFLKRVANNAFLNVVKHKKIVLQHEQIKKSGVDNQDPEFLLEEKEFMQKLENAIASLSEKQREVFLLNRIDKKTYNEIALFLDISKKAVEKRMHNALKTLRKEIGDL</sequence>
<evidence type="ECO:0000256" key="3">
    <source>
        <dbReference type="ARBA" id="ARBA00023082"/>
    </source>
</evidence>
<dbReference type="InterPro" id="IPR014284">
    <property type="entry name" value="RNA_pol_sigma-70_dom"/>
</dbReference>
<evidence type="ECO:0000256" key="4">
    <source>
        <dbReference type="ARBA" id="ARBA00023163"/>
    </source>
</evidence>
<keyword evidence="8" id="KW-1185">Reference proteome</keyword>
<reference evidence="7 8" key="1">
    <citation type="submission" date="2020-07" db="EMBL/GenBank/DDBJ databases">
        <title>Description of Kordia aestuariivivens sp. nov., isolated from a tidal flat.</title>
        <authorList>
            <person name="Park S."/>
            <person name="Yoon J.-H."/>
        </authorList>
    </citation>
    <scope>NUCLEOTIDE SEQUENCE [LARGE SCALE GENOMIC DNA]</scope>
    <source>
        <strain evidence="7 8">YSTF-M3</strain>
    </source>
</reference>
<dbReference type="PANTHER" id="PTHR43133">
    <property type="entry name" value="RNA POLYMERASE ECF-TYPE SIGMA FACTO"/>
    <property type="match status" value="1"/>
</dbReference>
<evidence type="ECO:0000256" key="1">
    <source>
        <dbReference type="ARBA" id="ARBA00010641"/>
    </source>
</evidence>
<accession>A0ABR7Q6X9</accession>
<dbReference type="InterPro" id="IPR013324">
    <property type="entry name" value="RNA_pol_sigma_r3/r4-like"/>
</dbReference>
<organism evidence="7 8">
    <name type="scientific">Kordia aestuariivivens</name>
    <dbReference type="NCBI Taxonomy" id="2759037"/>
    <lineage>
        <taxon>Bacteria</taxon>
        <taxon>Pseudomonadati</taxon>
        <taxon>Bacteroidota</taxon>
        <taxon>Flavobacteriia</taxon>
        <taxon>Flavobacteriales</taxon>
        <taxon>Flavobacteriaceae</taxon>
        <taxon>Kordia</taxon>
    </lineage>
</organism>
<evidence type="ECO:0000313" key="7">
    <source>
        <dbReference type="EMBL" id="MBC8754321.1"/>
    </source>
</evidence>
<feature type="domain" description="RNA polymerase sigma-70 region 2" evidence="5">
    <location>
        <begin position="17"/>
        <end position="79"/>
    </location>
</feature>
<keyword evidence="2" id="KW-0805">Transcription regulation</keyword>
<dbReference type="InterPro" id="IPR036388">
    <property type="entry name" value="WH-like_DNA-bd_sf"/>
</dbReference>
<evidence type="ECO:0000259" key="5">
    <source>
        <dbReference type="Pfam" id="PF04542"/>
    </source>
</evidence>
<protein>
    <submittedName>
        <fullName evidence="7">Sigma-70 family RNA polymerase sigma factor</fullName>
    </submittedName>
</protein>
<dbReference type="InterPro" id="IPR013249">
    <property type="entry name" value="RNA_pol_sigma70_r4_t2"/>
</dbReference>
<name>A0ABR7Q6X9_9FLAO</name>